<dbReference type="EMBL" id="BLXT01002485">
    <property type="protein sequence ID" value="GFN95289.1"/>
    <property type="molecule type" value="Genomic_DNA"/>
</dbReference>
<evidence type="ECO:0000313" key="2">
    <source>
        <dbReference type="Proteomes" id="UP000735302"/>
    </source>
</evidence>
<reference evidence="1 2" key="1">
    <citation type="journal article" date="2021" name="Elife">
        <title>Chloroplast acquisition without the gene transfer in kleptoplastic sea slugs, Plakobranchus ocellatus.</title>
        <authorList>
            <person name="Maeda T."/>
            <person name="Takahashi S."/>
            <person name="Yoshida T."/>
            <person name="Shimamura S."/>
            <person name="Takaki Y."/>
            <person name="Nagai Y."/>
            <person name="Toyoda A."/>
            <person name="Suzuki Y."/>
            <person name="Arimoto A."/>
            <person name="Ishii H."/>
            <person name="Satoh N."/>
            <person name="Nishiyama T."/>
            <person name="Hasebe M."/>
            <person name="Maruyama T."/>
            <person name="Minagawa J."/>
            <person name="Obokata J."/>
            <person name="Shigenobu S."/>
        </authorList>
    </citation>
    <scope>NUCLEOTIDE SEQUENCE [LARGE SCALE GENOMIC DNA]</scope>
</reference>
<protein>
    <submittedName>
        <fullName evidence="1">Uncharacterized protein</fullName>
    </submittedName>
</protein>
<gene>
    <name evidence="1" type="ORF">PoB_002179500</name>
</gene>
<dbReference type="Proteomes" id="UP000735302">
    <property type="component" value="Unassembled WGS sequence"/>
</dbReference>
<proteinExistence type="predicted"/>
<organism evidence="1 2">
    <name type="scientific">Plakobranchus ocellatus</name>
    <dbReference type="NCBI Taxonomy" id="259542"/>
    <lineage>
        <taxon>Eukaryota</taxon>
        <taxon>Metazoa</taxon>
        <taxon>Spiralia</taxon>
        <taxon>Lophotrochozoa</taxon>
        <taxon>Mollusca</taxon>
        <taxon>Gastropoda</taxon>
        <taxon>Heterobranchia</taxon>
        <taxon>Euthyneura</taxon>
        <taxon>Panpulmonata</taxon>
        <taxon>Sacoglossa</taxon>
        <taxon>Placobranchoidea</taxon>
        <taxon>Plakobranchidae</taxon>
        <taxon>Plakobranchus</taxon>
    </lineage>
</organism>
<name>A0AAV3ZL59_9GAST</name>
<comment type="caution">
    <text evidence="1">The sequence shown here is derived from an EMBL/GenBank/DDBJ whole genome shotgun (WGS) entry which is preliminary data.</text>
</comment>
<sequence length="101" mass="11050">MGPYHSSICSAMTKNIRNTSCLFVNRYTLFALSHYCRSLATIQNAVAAESTSADSLSLIDGLPTCRDFHGSVNLSISVVLCTNPGLHSYQMPRLCYPIIMS</sequence>
<accession>A0AAV3ZL59</accession>
<keyword evidence="2" id="KW-1185">Reference proteome</keyword>
<evidence type="ECO:0000313" key="1">
    <source>
        <dbReference type="EMBL" id="GFN95289.1"/>
    </source>
</evidence>
<dbReference type="AlphaFoldDB" id="A0AAV3ZL59"/>